<evidence type="ECO:0000313" key="1">
    <source>
        <dbReference type="EMBL" id="SEM66736.1"/>
    </source>
</evidence>
<proteinExistence type="predicted"/>
<evidence type="ECO:0000313" key="2">
    <source>
        <dbReference type="Proteomes" id="UP000198942"/>
    </source>
</evidence>
<sequence>MSDDKKYTFRKMYFQVENDRVIQDNVGATNVYQRKEDAIKTWRDYTRLTPYYWEKGKPQIKREVVGFYLVHESLFEEILKRYTKQVIDASEEGGINHSQ</sequence>
<dbReference type="Proteomes" id="UP000198942">
    <property type="component" value="Unassembled WGS sequence"/>
</dbReference>
<reference evidence="2" key="1">
    <citation type="submission" date="2016-10" db="EMBL/GenBank/DDBJ databases">
        <authorList>
            <person name="Varghese N."/>
            <person name="Submissions S."/>
        </authorList>
    </citation>
    <scope>NUCLEOTIDE SEQUENCE [LARGE SCALE GENOMIC DNA]</scope>
    <source>
        <strain evidence="2">Gh-48</strain>
    </source>
</reference>
<dbReference type="AlphaFoldDB" id="A0A1H8A8E2"/>
<name>A0A1H8A8E2_9SPHI</name>
<dbReference type="STRING" id="551995.SAMN05192574_101401"/>
<dbReference type="RefSeq" id="WP_091206916.1">
    <property type="nucleotide sequence ID" value="NZ_FOCL01000001.1"/>
</dbReference>
<gene>
    <name evidence="1" type="ORF">SAMN05192574_101401</name>
</gene>
<organism evidence="1 2">
    <name type="scientific">Mucilaginibacter gossypiicola</name>
    <dbReference type="NCBI Taxonomy" id="551995"/>
    <lineage>
        <taxon>Bacteria</taxon>
        <taxon>Pseudomonadati</taxon>
        <taxon>Bacteroidota</taxon>
        <taxon>Sphingobacteriia</taxon>
        <taxon>Sphingobacteriales</taxon>
        <taxon>Sphingobacteriaceae</taxon>
        <taxon>Mucilaginibacter</taxon>
    </lineage>
</organism>
<dbReference type="EMBL" id="FOCL01000001">
    <property type="protein sequence ID" value="SEM66736.1"/>
    <property type="molecule type" value="Genomic_DNA"/>
</dbReference>
<dbReference type="OrthoDB" id="772872at2"/>
<keyword evidence="2" id="KW-1185">Reference proteome</keyword>
<protein>
    <submittedName>
        <fullName evidence="1">Uncharacterized protein</fullName>
    </submittedName>
</protein>
<accession>A0A1H8A8E2</accession>